<organism evidence="5 6">
    <name type="scientific">Nocardia cyriacigeorgica</name>
    <dbReference type="NCBI Taxonomy" id="135487"/>
    <lineage>
        <taxon>Bacteria</taxon>
        <taxon>Bacillati</taxon>
        <taxon>Actinomycetota</taxon>
        <taxon>Actinomycetes</taxon>
        <taxon>Mycobacteriales</taxon>
        <taxon>Nocardiaceae</taxon>
        <taxon>Nocardia</taxon>
    </lineage>
</organism>
<gene>
    <name evidence="5" type="ORF">GV791_12610</name>
</gene>
<feature type="compositionally biased region" description="Low complexity" evidence="3">
    <location>
        <begin position="72"/>
        <end position="81"/>
    </location>
</feature>
<feature type="compositionally biased region" description="Basic and acidic residues" evidence="3">
    <location>
        <begin position="7"/>
        <end position="22"/>
    </location>
</feature>
<proteinExistence type="predicted"/>
<dbReference type="EMBL" id="JAAGVB010000016">
    <property type="protein sequence ID" value="NEW33397.1"/>
    <property type="molecule type" value="Genomic_DNA"/>
</dbReference>
<sequence>MSTTDPKSSRSDEPALQAERRAVMASDSAPSLATGAPTRTADTTHAIDSSTDEAAGATRDDDAPDSGKPGKRTSNSAGTRSSARRTRIAWAACAAVLIGALGAAAYFAVRAEQVQSRADATEAARLAACEYAPVLADYNAQNLDTYFAAVLDGATGDWKQEFDATSKDLREVLVQGQVVSKPGEVQCAIESGDAHSARAVVVIGQSISSVGTNGQPREGQLAVTLSMQNVEGSWLVSEVSSPLLPQ</sequence>
<name>A0A6P1CND0_9NOCA</name>
<reference evidence="5 6" key="1">
    <citation type="submission" date="2020-01" db="EMBL/GenBank/DDBJ databases">
        <title>Genetics and antimicrobial susceptibilities of Nocardia species isolated from the soil; a comparison with species isolated from humans.</title>
        <authorList>
            <person name="Carrasco G."/>
            <person name="Monzon S."/>
            <person name="Sansegundo M."/>
            <person name="Garcia E."/>
            <person name="Garrido N."/>
            <person name="Medina M.J."/>
            <person name="Villalon P."/>
            <person name="Ramirez-Arocha A.C."/>
            <person name="Jimenez P."/>
            <person name="Cuesta I."/>
            <person name="Valdezate S."/>
        </authorList>
    </citation>
    <scope>NUCLEOTIDE SEQUENCE [LARGE SCALE GENOMIC DNA]</scope>
    <source>
        <strain evidence="5 6">CNM20110626</strain>
    </source>
</reference>
<evidence type="ECO:0008006" key="7">
    <source>
        <dbReference type="Google" id="ProtNLM"/>
    </source>
</evidence>
<evidence type="ECO:0000256" key="3">
    <source>
        <dbReference type="SAM" id="MobiDB-lite"/>
    </source>
</evidence>
<evidence type="ECO:0000256" key="4">
    <source>
        <dbReference type="SAM" id="Phobius"/>
    </source>
</evidence>
<evidence type="ECO:0000256" key="2">
    <source>
        <dbReference type="ARBA" id="ARBA00023136"/>
    </source>
</evidence>
<dbReference type="RefSeq" id="WP_163844603.1">
    <property type="nucleotide sequence ID" value="NZ_JAAGVB010000016.1"/>
</dbReference>
<dbReference type="PANTHER" id="PTHR37042:SF4">
    <property type="entry name" value="OUTER MEMBRANE PROTEIN RV1973"/>
    <property type="match status" value="1"/>
</dbReference>
<feature type="transmembrane region" description="Helical" evidence="4">
    <location>
        <begin position="88"/>
        <end position="109"/>
    </location>
</feature>
<comment type="caution">
    <text evidence="5">The sequence shown here is derived from an EMBL/GenBank/DDBJ whole genome shotgun (WGS) entry which is preliminary data.</text>
</comment>
<dbReference type="PANTHER" id="PTHR37042">
    <property type="entry name" value="OUTER MEMBRANE PROTEIN RV1973"/>
    <property type="match status" value="1"/>
</dbReference>
<feature type="region of interest" description="Disordered" evidence="3">
    <location>
        <begin position="1"/>
        <end position="81"/>
    </location>
</feature>
<keyword evidence="4" id="KW-0812">Transmembrane</keyword>
<evidence type="ECO:0000313" key="5">
    <source>
        <dbReference type="EMBL" id="NEW33397.1"/>
    </source>
</evidence>
<keyword evidence="2 4" id="KW-0472">Membrane</keyword>
<comment type="subcellular location">
    <subcellularLocation>
        <location evidence="1">Membrane</location>
    </subcellularLocation>
</comment>
<dbReference type="AlphaFoldDB" id="A0A6P1CND0"/>
<keyword evidence="4" id="KW-1133">Transmembrane helix</keyword>
<dbReference type="Proteomes" id="UP000471166">
    <property type="component" value="Unassembled WGS sequence"/>
</dbReference>
<dbReference type="GO" id="GO:0016020">
    <property type="term" value="C:membrane"/>
    <property type="evidence" value="ECO:0007669"/>
    <property type="project" value="UniProtKB-SubCell"/>
</dbReference>
<evidence type="ECO:0000313" key="6">
    <source>
        <dbReference type="Proteomes" id="UP000471166"/>
    </source>
</evidence>
<protein>
    <recommendedName>
        <fullName evidence="7">Mce-associated membrane protein</fullName>
    </recommendedName>
</protein>
<feature type="compositionally biased region" description="Polar residues" evidence="3">
    <location>
        <begin position="40"/>
        <end position="49"/>
    </location>
</feature>
<accession>A0A6P1CND0</accession>
<evidence type="ECO:0000256" key="1">
    <source>
        <dbReference type="ARBA" id="ARBA00004370"/>
    </source>
</evidence>